<dbReference type="GO" id="GO:0005829">
    <property type="term" value="C:cytosol"/>
    <property type="evidence" value="ECO:0007669"/>
    <property type="project" value="GOC"/>
</dbReference>
<dbReference type="GO" id="GO:0000938">
    <property type="term" value="C:GARP complex"/>
    <property type="evidence" value="ECO:0007669"/>
    <property type="project" value="InterPro"/>
</dbReference>
<evidence type="ECO:0000256" key="1">
    <source>
        <dbReference type="ARBA" id="ARBA00001974"/>
    </source>
</evidence>
<dbReference type="InterPro" id="IPR023753">
    <property type="entry name" value="FAD/NAD-binding_dom"/>
</dbReference>
<dbReference type="InterPro" id="IPR023631">
    <property type="entry name" value="Amidase_dom"/>
</dbReference>
<dbReference type="InterPro" id="IPR038260">
    <property type="entry name" value="Vps53_C_sf"/>
</dbReference>
<dbReference type="EMBL" id="CALLCH030000019">
    <property type="protein sequence ID" value="CAI4219372.1"/>
    <property type="molecule type" value="Genomic_DNA"/>
</dbReference>
<evidence type="ECO:0000259" key="19">
    <source>
        <dbReference type="Pfam" id="PF16854"/>
    </source>
</evidence>
<dbReference type="Pfam" id="PF07992">
    <property type="entry name" value="Pyr_redox_2"/>
    <property type="match status" value="1"/>
</dbReference>
<keyword evidence="10" id="KW-0521">NADP</keyword>
<sequence length="937" mass="104046">MQWFQWWNEENIDFLLTPPNATPSLPHDAMKEAVSSCGYTFLFNVLDYTAGVLPVLTVDRELDKLSNSTDISKLNGVARGAYEHYNSDLMHGLPVGIQVVGRRLEEEKVLAIMGMVEGALHSYGAPQQGRQSIKWIFRHPVLRATLKPFAPPALNFIALKAYYDPIDDLNSLFTHPPAVTSIPQVLHNVLIRDDELSEEICAMEFAQAYGSESSLERMHSAQGDLEELFGKIEDVRVRATETEKGITIMTADIKRLDGTKRNLTKSMTALKRLQMLTTAYEQLRALAKFRQYKECAGLLQAVMQLMKHFNSYRGIEQIAALSRGVSDLQRQLLEQVCEDFELAFAKGEVASRKGTLTEACVVMDALGEAARSRLLAWYVNTELREYRQVFRGNDEAGSLDNIGRRYSWFKRMMKAYDEEHAALFPHIGMRCAKLSTGDKLLDLSQVLAKHLDEYAEQILLHFLQSTGQHDRPVQDIILVLNTADFWHINTNQLEENIKKRIDSDLLTKVDLSSQSDAFLGVASAAVLALSQYARAFCDNLIEHIATSYISNMVQSKPISEVGAEQMLLDKYVLTKAFQTLLSNHPLSSESLPGHSSFAKRVSQIMGRMDPLLKTLQVRPTPPEGLVQAYLIHIADRSEANFRKILDIKGSRQYVYLDTNDAVKELSGRGFMANGVAAGGQLTTTTDVENFPGFPSGILGQELMDKMKEQSERCGTEVITDTVSLLDLSTQPFKYTTEFGSETHTADAVVIATGASARRLHLPGEDKYWQRGISACAVCDGAVPIFRNKPLIVVGGGDSAAEEALFLTKYGSHVTVLVRRDKLRASKTMANRLLSNPKVTVRFSTQPVEVRGGDDGLMNALVTKNSETSVEEVLEANGLFYAIGHDPATSLVKGQLETDVDGYIVTKPGTTLTAVEGVSPLAMFRTRNIDKQSRVRVG</sequence>
<dbReference type="EC" id="1.8.1.9" evidence="6"/>
<reference evidence="20" key="1">
    <citation type="submission" date="2022-11" db="EMBL/GenBank/DDBJ databases">
        <authorList>
            <person name="Scott C."/>
            <person name="Bruce N."/>
        </authorList>
    </citation>
    <scope>NUCLEOTIDE SEQUENCE</scope>
</reference>
<dbReference type="PANTHER" id="PTHR12820">
    <property type="entry name" value="VACUOLAR SORTING PROTEIN 53"/>
    <property type="match status" value="1"/>
</dbReference>
<evidence type="ECO:0000313" key="20">
    <source>
        <dbReference type="EMBL" id="CAI4219372.1"/>
    </source>
</evidence>
<accession>A0A9P1MFI0</accession>
<dbReference type="Pfam" id="PF04100">
    <property type="entry name" value="Vps53_N"/>
    <property type="match status" value="1"/>
</dbReference>
<keyword evidence="11" id="KW-0560">Oxidoreductase</keyword>
<keyword evidence="12" id="KW-0333">Golgi apparatus</keyword>
<keyword evidence="9" id="KW-0274">FAD</keyword>
<comment type="subcellular location">
    <subcellularLocation>
        <location evidence="3">Endosome membrane</location>
        <topology evidence="3">Peripheral membrane protein</topology>
    </subcellularLocation>
    <subcellularLocation>
        <location evidence="2">Golgi apparatus</location>
        <location evidence="2">trans-Golgi network membrane</location>
        <topology evidence="2">Peripheral membrane protein</topology>
    </subcellularLocation>
</comment>
<dbReference type="SUPFAM" id="SSF51905">
    <property type="entry name" value="FAD/NAD(P)-binding domain"/>
    <property type="match status" value="1"/>
</dbReference>
<dbReference type="InterPro" id="IPR036928">
    <property type="entry name" value="AS_sf"/>
</dbReference>
<feature type="domain" description="Vps53 C-terminal" evidence="19">
    <location>
        <begin position="564"/>
        <end position="649"/>
    </location>
</feature>
<dbReference type="Gene3D" id="3.50.50.60">
    <property type="entry name" value="FAD/NAD(P)-binding domain"/>
    <property type="match status" value="2"/>
</dbReference>
<comment type="caution">
    <text evidence="20">The sequence shown here is derived from an EMBL/GenBank/DDBJ whole genome shotgun (WGS) entry which is preliminary data.</text>
</comment>
<feature type="domain" description="Vps53 N-terminal" evidence="17">
    <location>
        <begin position="163"/>
        <end position="470"/>
    </location>
</feature>
<evidence type="ECO:0000256" key="4">
    <source>
        <dbReference type="ARBA" id="ARBA00008628"/>
    </source>
</evidence>
<evidence type="ECO:0000256" key="8">
    <source>
        <dbReference type="ARBA" id="ARBA00022753"/>
    </source>
</evidence>
<dbReference type="Pfam" id="PF01425">
    <property type="entry name" value="Amidase"/>
    <property type="match status" value="1"/>
</dbReference>
<dbReference type="Gene3D" id="3.90.1300.10">
    <property type="entry name" value="Amidase signature (AS) domain"/>
    <property type="match status" value="1"/>
</dbReference>
<dbReference type="GO" id="GO:0010008">
    <property type="term" value="C:endosome membrane"/>
    <property type="evidence" value="ECO:0007669"/>
    <property type="project" value="UniProtKB-SubCell"/>
</dbReference>
<dbReference type="GO" id="GO:0004791">
    <property type="term" value="F:thioredoxin-disulfide reductase (NADPH) activity"/>
    <property type="evidence" value="ECO:0007669"/>
    <property type="project" value="UniProtKB-EC"/>
</dbReference>
<organism evidence="20 21">
    <name type="scientific">Parascedosporium putredinis</name>
    <dbReference type="NCBI Taxonomy" id="1442378"/>
    <lineage>
        <taxon>Eukaryota</taxon>
        <taxon>Fungi</taxon>
        <taxon>Dikarya</taxon>
        <taxon>Ascomycota</taxon>
        <taxon>Pezizomycotina</taxon>
        <taxon>Sordariomycetes</taxon>
        <taxon>Hypocreomycetidae</taxon>
        <taxon>Microascales</taxon>
        <taxon>Microascaceae</taxon>
        <taxon>Parascedosporium</taxon>
    </lineage>
</organism>
<name>A0A9P1MFI0_9PEZI</name>
<dbReference type="OrthoDB" id="10261632at2759"/>
<dbReference type="InterPro" id="IPR008255">
    <property type="entry name" value="Pyr_nucl-diS_OxRdtase_2_AS"/>
</dbReference>
<keyword evidence="7" id="KW-0285">Flavoprotein</keyword>
<comment type="cofactor">
    <cofactor evidence="1">
        <name>FAD</name>
        <dbReference type="ChEBI" id="CHEBI:57692"/>
    </cofactor>
</comment>
<gene>
    <name evidence="20" type="ORF">PPNO1_LOCUS8937</name>
</gene>
<evidence type="ECO:0000313" key="21">
    <source>
        <dbReference type="Proteomes" id="UP000838763"/>
    </source>
</evidence>
<comment type="similarity">
    <text evidence="4">Belongs to the VPS53 family.</text>
</comment>
<evidence type="ECO:0000259" key="17">
    <source>
        <dbReference type="Pfam" id="PF04100"/>
    </source>
</evidence>
<dbReference type="PANTHER" id="PTHR12820:SF0">
    <property type="entry name" value="VACUOLAR PROTEIN SORTING-ASSOCIATED PROTEIN 53 HOMOLOG"/>
    <property type="match status" value="1"/>
</dbReference>
<evidence type="ECO:0000256" key="13">
    <source>
        <dbReference type="ARBA" id="ARBA00023136"/>
    </source>
</evidence>
<evidence type="ECO:0000256" key="10">
    <source>
        <dbReference type="ARBA" id="ARBA00022857"/>
    </source>
</evidence>
<feature type="domain" description="Amidase" evidence="16">
    <location>
        <begin position="9"/>
        <end position="110"/>
    </location>
</feature>
<dbReference type="AlphaFoldDB" id="A0A9P1MFI0"/>
<dbReference type="InterPro" id="IPR036188">
    <property type="entry name" value="FAD/NAD-bd_sf"/>
</dbReference>
<dbReference type="Pfam" id="PF16854">
    <property type="entry name" value="VPS53_C"/>
    <property type="match status" value="1"/>
</dbReference>
<keyword evidence="21" id="KW-1185">Reference proteome</keyword>
<keyword evidence="15" id="KW-0676">Redox-active center</keyword>
<evidence type="ECO:0000256" key="3">
    <source>
        <dbReference type="ARBA" id="ARBA00004481"/>
    </source>
</evidence>
<evidence type="ECO:0000256" key="2">
    <source>
        <dbReference type="ARBA" id="ARBA00004150"/>
    </source>
</evidence>
<protein>
    <recommendedName>
        <fullName evidence="6">thioredoxin-disulfide reductase (NADPH)</fullName>
        <ecNumber evidence="6">1.8.1.9</ecNumber>
    </recommendedName>
</protein>
<dbReference type="PRINTS" id="PR00368">
    <property type="entry name" value="FADPNR"/>
</dbReference>
<keyword evidence="14" id="KW-1015">Disulfide bond</keyword>
<evidence type="ECO:0000256" key="11">
    <source>
        <dbReference type="ARBA" id="ARBA00023002"/>
    </source>
</evidence>
<dbReference type="InterPro" id="IPR007234">
    <property type="entry name" value="Vps53_N"/>
</dbReference>
<dbReference type="Gene3D" id="1.10.357.110">
    <property type="entry name" value="Vacuolar protein sorting-associated protein 53, C-terminus"/>
    <property type="match status" value="1"/>
</dbReference>
<keyword evidence="13" id="KW-0472">Membrane</keyword>
<dbReference type="InterPro" id="IPR031745">
    <property type="entry name" value="Vps53_C"/>
</dbReference>
<dbReference type="GO" id="GO:0042147">
    <property type="term" value="P:retrograde transport, endosome to Golgi"/>
    <property type="evidence" value="ECO:0007669"/>
    <property type="project" value="InterPro"/>
</dbReference>
<comment type="similarity">
    <text evidence="5">Belongs to the class-II pyridine nucleotide-disulfide oxidoreductase family.</text>
</comment>
<dbReference type="Proteomes" id="UP000838763">
    <property type="component" value="Unassembled WGS sequence"/>
</dbReference>
<evidence type="ECO:0000259" key="18">
    <source>
        <dbReference type="Pfam" id="PF07992"/>
    </source>
</evidence>
<dbReference type="SUPFAM" id="SSF75304">
    <property type="entry name" value="Amidase signature (AS) enzymes"/>
    <property type="match status" value="1"/>
</dbReference>
<evidence type="ECO:0000259" key="16">
    <source>
        <dbReference type="Pfam" id="PF01425"/>
    </source>
</evidence>
<dbReference type="PRINTS" id="PR00469">
    <property type="entry name" value="PNDRDTASEII"/>
</dbReference>
<evidence type="ECO:0000256" key="5">
    <source>
        <dbReference type="ARBA" id="ARBA00009333"/>
    </source>
</evidence>
<feature type="domain" description="FAD/NAD(P)-binding" evidence="18">
    <location>
        <begin position="674"/>
        <end position="910"/>
    </location>
</feature>
<evidence type="ECO:0000256" key="14">
    <source>
        <dbReference type="ARBA" id="ARBA00023157"/>
    </source>
</evidence>
<evidence type="ECO:0000256" key="9">
    <source>
        <dbReference type="ARBA" id="ARBA00022827"/>
    </source>
</evidence>
<evidence type="ECO:0000256" key="15">
    <source>
        <dbReference type="ARBA" id="ARBA00023284"/>
    </source>
</evidence>
<evidence type="ECO:0000256" key="6">
    <source>
        <dbReference type="ARBA" id="ARBA00012610"/>
    </source>
</evidence>
<dbReference type="InterPro" id="IPR039766">
    <property type="entry name" value="Vps53"/>
</dbReference>
<dbReference type="PROSITE" id="PS00573">
    <property type="entry name" value="PYRIDINE_REDOX_2"/>
    <property type="match status" value="1"/>
</dbReference>
<proteinExistence type="inferred from homology"/>
<keyword evidence="8" id="KW-0967">Endosome</keyword>
<dbReference type="FunFam" id="3.50.50.60:FF:000064">
    <property type="entry name" value="Thioredoxin reductase"/>
    <property type="match status" value="1"/>
</dbReference>
<evidence type="ECO:0000256" key="7">
    <source>
        <dbReference type="ARBA" id="ARBA00022630"/>
    </source>
</evidence>
<evidence type="ECO:0000256" key="12">
    <source>
        <dbReference type="ARBA" id="ARBA00023034"/>
    </source>
</evidence>